<organism evidence="1 2">
    <name type="scientific">Hydrogenoanaerobacterium saccharovorans</name>
    <dbReference type="NCBI Taxonomy" id="474960"/>
    <lineage>
        <taxon>Bacteria</taxon>
        <taxon>Bacillati</taxon>
        <taxon>Bacillota</taxon>
        <taxon>Clostridia</taxon>
        <taxon>Eubacteriales</taxon>
        <taxon>Oscillospiraceae</taxon>
        <taxon>Hydrogenoanaerobacterium</taxon>
    </lineage>
</organism>
<dbReference type="EMBL" id="JACSNR010000006">
    <property type="protein sequence ID" value="MBM6923428.1"/>
    <property type="molecule type" value="Genomic_DNA"/>
</dbReference>
<gene>
    <name evidence="1" type="ORF">H9X81_06970</name>
</gene>
<evidence type="ECO:0000313" key="2">
    <source>
        <dbReference type="Proteomes" id="UP000724149"/>
    </source>
</evidence>
<accession>A0ABS2GPM0</accession>
<evidence type="ECO:0000313" key="1">
    <source>
        <dbReference type="EMBL" id="MBM6923428.1"/>
    </source>
</evidence>
<keyword evidence="2" id="KW-1185">Reference proteome</keyword>
<name>A0ABS2GPM0_9FIRM</name>
<reference evidence="1 2" key="1">
    <citation type="journal article" date="2021" name="Sci. Rep.">
        <title>The distribution of antibiotic resistance genes in chicken gut microbiota commensals.</title>
        <authorList>
            <person name="Juricova H."/>
            <person name="Matiasovicova J."/>
            <person name="Kubasova T."/>
            <person name="Cejkova D."/>
            <person name="Rychlik I."/>
        </authorList>
    </citation>
    <scope>NUCLEOTIDE SEQUENCE [LARGE SCALE GENOMIC DNA]</scope>
    <source>
        <strain evidence="1 2">An564</strain>
    </source>
</reference>
<comment type="caution">
    <text evidence="1">The sequence shown here is derived from an EMBL/GenBank/DDBJ whole genome shotgun (WGS) entry which is preliminary data.</text>
</comment>
<proteinExistence type="predicted"/>
<sequence length="72" mass="8233">MAEALIEESGCRSFFCWKDASGTLFIWEQLAAAEVERYYRKAKEIFAQNQDFLEKMAPALVDRGFCCPGSEE</sequence>
<protein>
    <submittedName>
        <fullName evidence="1">Uncharacterized protein</fullName>
    </submittedName>
</protein>
<dbReference type="Proteomes" id="UP000724149">
    <property type="component" value="Unassembled WGS sequence"/>
</dbReference>